<dbReference type="EMBL" id="LWAF01000004">
    <property type="protein sequence ID" value="ODN30777.1"/>
    <property type="molecule type" value="Genomic_DNA"/>
</dbReference>
<feature type="transmembrane region" description="Helical" evidence="6">
    <location>
        <begin position="53"/>
        <end position="72"/>
    </location>
</feature>
<evidence type="ECO:0000256" key="3">
    <source>
        <dbReference type="ARBA" id="ARBA00022692"/>
    </source>
</evidence>
<accession>A0A1E3G3E5</accession>
<keyword evidence="2" id="KW-1003">Cell membrane</keyword>
<evidence type="ECO:0000256" key="2">
    <source>
        <dbReference type="ARBA" id="ARBA00022475"/>
    </source>
</evidence>
<dbReference type="InterPro" id="IPR042106">
    <property type="entry name" value="Nuo/plastoQ_OxRdtase_6_NuoJ"/>
</dbReference>
<dbReference type="Gene3D" id="1.20.120.1200">
    <property type="entry name" value="NADH-ubiquinone/plastoquinone oxidoreductase chain 6, subunit NuoJ"/>
    <property type="match status" value="1"/>
</dbReference>
<evidence type="ECO:0000259" key="7">
    <source>
        <dbReference type="Pfam" id="PF13244"/>
    </source>
</evidence>
<protein>
    <submittedName>
        <fullName evidence="8">Sodium:proton antiporter</fullName>
    </submittedName>
</protein>
<keyword evidence="5 6" id="KW-0472">Membrane</keyword>
<gene>
    <name evidence="8" type="ORF">A4H02_03715</name>
</gene>
<keyword evidence="4 6" id="KW-1133">Transmembrane helix</keyword>
<evidence type="ECO:0000256" key="6">
    <source>
        <dbReference type="SAM" id="Phobius"/>
    </source>
</evidence>
<dbReference type="Pfam" id="PF13244">
    <property type="entry name" value="MbhD"/>
    <property type="match status" value="1"/>
</dbReference>
<keyword evidence="9" id="KW-1185">Reference proteome</keyword>
<organism evidence="8 9">
    <name type="scientific">Fervidobacterium thailandense</name>
    <dbReference type="NCBI Taxonomy" id="1008305"/>
    <lineage>
        <taxon>Bacteria</taxon>
        <taxon>Thermotogati</taxon>
        <taxon>Thermotogota</taxon>
        <taxon>Thermotogae</taxon>
        <taxon>Thermotogales</taxon>
        <taxon>Fervidobacteriaceae</taxon>
        <taxon>Fervidobacterium</taxon>
    </lineage>
</organism>
<keyword evidence="3 6" id="KW-0812">Transmembrane</keyword>
<comment type="caution">
    <text evidence="8">The sequence shown here is derived from an EMBL/GenBank/DDBJ whole genome shotgun (WGS) entry which is preliminary data.</text>
</comment>
<dbReference type="OrthoDB" id="7875411at2"/>
<dbReference type="Proteomes" id="UP000094570">
    <property type="component" value="Unassembled WGS sequence"/>
</dbReference>
<feature type="transmembrane region" description="Helical" evidence="6">
    <location>
        <begin position="29"/>
        <end position="46"/>
    </location>
</feature>
<evidence type="ECO:0000313" key="9">
    <source>
        <dbReference type="Proteomes" id="UP000094570"/>
    </source>
</evidence>
<dbReference type="GO" id="GO:0005886">
    <property type="term" value="C:plasma membrane"/>
    <property type="evidence" value="ECO:0007669"/>
    <property type="project" value="UniProtKB-SubCell"/>
</dbReference>
<dbReference type="AlphaFoldDB" id="A0A1E3G3E5"/>
<reference evidence="9" key="1">
    <citation type="submission" date="2016-04" db="EMBL/GenBank/DDBJ databases">
        <title>The genome sequence project of a novel Fervidobacterium isolate from a hot spring in Thailand.</title>
        <authorList>
            <person name="Gonzalez J.M."/>
            <person name="Cuecas A."/>
            <person name="Kanoksilapatham W."/>
        </authorList>
    </citation>
    <scope>NUCLEOTIDE SEQUENCE [LARGE SCALE GENOMIC DNA]</scope>
    <source>
        <strain evidence="9">FC2004</strain>
    </source>
</reference>
<proteinExistence type="predicted"/>
<feature type="domain" description="MrpA C-terminal/MbhD" evidence="7">
    <location>
        <begin position="11"/>
        <end position="75"/>
    </location>
</feature>
<sequence>MNLFALLFGGLMIVFAIFAVEARKLVDSVIALSAVSLLSVLFFIVLKAPDVAITEAAVGSGLVSAVLIFALLKLESSEKGGDKQ</sequence>
<comment type="subcellular location">
    <subcellularLocation>
        <location evidence="1">Cell membrane</location>
        <topology evidence="1">Multi-pass membrane protein</topology>
    </subcellularLocation>
</comment>
<evidence type="ECO:0000256" key="1">
    <source>
        <dbReference type="ARBA" id="ARBA00004651"/>
    </source>
</evidence>
<evidence type="ECO:0000256" key="5">
    <source>
        <dbReference type="ARBA" id="ARBA00023136"/>
    </source>
</evidence>
<evidence type="ECO:0000313" key="8">
    <source>
        <dbReference type="EMBL" id="ODN30777.1"/>
    </source>
</evidence>
<evidence type="ECO:0000256" key="4">
    <source>
        <dbReference type="ARBA" id="ARBA00022989"/>
    </source>
</evidence>
<dbReference type="RefSeq" id="WP_069292955.1">
    <property type="nucleotide sequence ID" value="NZ_CP140110.1"/>
</dbReference>
<dbReference type="STRING" id="1008305.A4H02_03715"/>
<name>A0A1E3G3E5_9BACT</name>
<dbReference type="InterPro" id="IPR025383">
    <property type="entry name" value="MrpA_C/MbhD"/>
</dbReference>